<name>A0A2P5D6Y3_TREOI</name>
<dbReference type="AlphaFoldDB" id="A0A2P5D6Y3"/>
<evidence type="ECO:0000313" key="2">
    <source>
        <dbReference type="Proteomes" id="UP000237000"/>
    </source>
</evidence>
<reference evidence="2" key="1">
    <citation type="submission" date="2016-06" db="EMBL/GenBank/DDBJ databases">
        <title>Parallel loss of symbiosis genes in relatives of nitrogen-fixing non-legume Parasponia.</title>
        <authorList>
            <person name="Van Velzen R."/>
            <person name="Holmer R."/>
            <person name="Bu F."/>
            <person name="Rutten L."/>
            <person name="Van Zeijl A."/>
            <person name="Liu W."/>
            <person name="Santuari L."/>
            <person name="Cao Q."/>
            <person name="Sharma T."/>
            <person name="Shen D."/>
            <person name="Roswanjaya Y."/>
            <person name="Wardhani T."/>
            <person name="Kalhor M.S."/>
            <person name="Jansen J."/>
            <person name="Van den Hoogen J."/>
            <person name="Gungor B."/>
            <person name="Hartog M."/>
            <person name="Hontelez J."/>
            <person name="Verver J."/>
            <person name="Yang W.-C."/>
            <person name="Schijlen E."/>
            <person name="Repin R."/>
            <person name="Schilthuizen M."/>
            <person name="Schranz E."/>
            <person name="Heidstra R."/>
            <person name="Miyata K."/>
            <person name="Fedorova E."/>
            <person name="Kohlen W."/>
            <person name="Bisseling T."/>
            <person name="Smit S."/>
            <person name="Geurts R."/>
        </authorList>
    </citation>
    <scope>NUCLEOTIDE SEQUENCE [LARGE SCALE GENOMIC DNA]</scope>
    <source>
        <strain evidence="2">cv. RG33-2</strain>
    </source>
</reference>
<keyword evidence="2" id="KW-1185">Reference proteome</keyword>
<organism evidence="1 2">
    <name type="scientific">Trema orientale</name>
    <name type="common">Charcoal tree</name>
    <name type="synonym">Celtis orientalis</name>
    <dbReference type="NCBI Taxonomy" id="63057"/>
    <lineage>
        <taxon>Eukaryota</taxon>
        <taxon>Viridiplantae</taxon>
        <taxon>Streptophyta</taxon>
        <taxon>Embryophyta</taxon>
        <taxon>Tracheophyta</taxon>
        <taxon>Spermatophyta</taxon>
        <taxon>Magnoliopsida</taxon>
        <taxon>eudicotyledons</taxon>
        <taxon>Gunneridae</taxon>
        <taxon>Pentapetalae</taxon>
        <taxon>rosids</taxon>
        <taxon>fabids</taxon>
        <taxon>Rosales</taxon>
        <taxon>Cannabaceae</taxon>
        <taxon>Trema</taxon>
    </lineage>
</organism>
<dbReference type="Proteomes" id="UP000237000">
    <property type="component" value="Unassembled WGS sequence"/>
</dbReference>
<comment type="caution">
    <text evidence="1">The sequence shown here is derived from an EMBL/GenBank/DDBJ whole genome shotgun (WGS) entry which is preliminary data.</text>
</comment>
<protein>
    <submittedName>
        <fullName evidence="1">Uncharacterized protein</fullName>
    </submittedName>
</protein>
<dbReference type="EMBL" id="JXTC01000291">
    <property type="protein sequence ID" value="PON68978.1"/>
    <property type="molecule type" value="Genomic_DNA"/>
</dbReference>
<sequence length="99" mass="11217">LAFIRASKLPLGFSFGSVEEQRVLNFLKVDFSFRKAPKIIPVYRIMPMPDGFAAGSLDYDACGGILKIIVVKLKAVIESFLLKYLLLKLNYRLLCYLVK</sequence>
<feature type="non-terminal residue" evidence="1">
    <location>
        <position position="1"/>
    </location>
</feature>
<accession>A0A2P5D6Y3</accession>
<dbReference type="InParanoid" id="A0A2P5D6Y3"/>
<gene>
    <name evidence="1" type="ORF">TorRG33x02_260190</name>
</gene>
<proteinExistence type="predicted"/>
<evidence type="ECO:0000313" key="1">
    <source>
        <dbReference type="EMBL" id="PON68978.1"/>
    </source>
</evidence>